<sequence>MIWGAVTSAGVGPLCFVKSKVSAAVYQDNLEHFIFLSADKLYGDADFLFQQDFPAPAHSAKNTVKGFVDHDITVLHWPANMPDPLNPTENLRDIFKIK</sequence>
<dbReference type="EMBL" id="JAMKFB020000007">
    <property type="protein sequence ID" value="KAL0188681.1"/>
    <property type="molecule type" value="Genomic_DNA"/>
</dbReference>
<evidence type="ECO:0000313" key="1">
    <source>
        <dbReference type="EMBL" id="KAL0188681.1"/>
    </source>
</evidence>
<dbReference type="Proteomes" id="UP001529510">
    <property type="component" value="Unassembled WGS sequence"/>
</dbReference>
<dbReference type="Gene3D" id="3.30.420.10">
    <property type="entry name" value="Ribonuclease H-like superfamily/Ribonuclease H"/>
    <property type="match status" value="1"/>
</dbReference>
<comment type="caution">
    <text evidence="1">The sequence shown here is derived from an EMBL/GenBank/DDBJ whole genome shotgun (WGS) entry which is preliminary data.</text>
</comment>
<dbReference type="InterPro" id="IPR036397">
    <property type="entry name" value="RNaseH_sf"/>
</dbReference>
<evidence type="ECO:0008006" key="3">
    <source>
        <dbReference type="Google" id="ProtNLM"/>
    </source>
</evidence>
<gene>
    <name evidence="1" type="ORF">M9458_015780</name>
</gene>
<feature type="non-terminal residue" evidence="1">
    <location>
        <position position="98"/>
    </location>
</feature>
<proteinExistence type="predicted"/>
<organism evidence="1 2">
    <name type="scientific">Cirrhinus mrigala</name>
    <name type="common">Mrigala</name>
    <dbReference type="NCBI Taxonomy" id="683832"/>
    <lineage>
        <taxon>Eukaryota</taxon>
        <taxon>Metazoa</taxon>
        <taxon>Chordata</taxon>
        <taxon>Craniata</taxon>
        <taxon>Vertebrata</taxon>
        <taxon>Euteleostomi</taxon>
        <taxon>Actinopterygii</taxon>
        <taxon>Neopterygii</taxon>
        <taxon>Teleostei</taxon>
        <taxon>Ostariophysi</taxon>
        <taxon>Cypriniformes</taxon>
        <taxon>Cyprinidae</taxon>
        <taxon>Labeoninae</taxon>
        <taxon>Labeonini</taxon>
        <taxon>Cirrhinus</taxon>
    </lineage>
</organism>
<protein>
    <recommendedName>
        <fullName evidence="3">Tc1-like transposase DDE domain-containing protein</fullName>
    </recommendedName>
</protein>
<dbReference type="AlphaFoldDB" id="A0ABD0QR34"/>
<name>A0ABD0QR34_CIRMR</name>
<reference evidence="1 2" key="1">
    <citation type="submission" date="2024-05" db="EMBL/GenBank/DDBJ databases">
        <title>Genome sequencing and assembly of Indian major carp, Cirrhinus mrigala (Hamilton, 1822).</title>
        <authorList>
            <person name="Mohindra V."/>
            <person name="Chowdhury L.M."/>
            <person name="Lal K."/>
            <person name="Jena J.K."/>
        </authorList>
    </citation>
    <scope>NUCLEOTIDE SEQUENCE [LARGE SCALE GENOMIC DNA]</scope>
    <source>
        <strain evidence="1">CM1030</strain>
        <tissue evidence="1">Blood</tissue>
    </source>
</reference>
<evidence type="ECO:0000313" key="2">
    <source>
        <dbReference type="Proteomes" id="UP001529510"/>
    </source>
</evidence>
<accession>A0ABD0QR34</accession>
<keyword evidence="2" id="KW-1185">Reference proteome</keyword>